<dbReference type="PANTHER" id="PTHR43201:SF5">
    <property type="entry name" value="MEDIUM-CHAIN ACYL-COA LIGASE ACSF2, MITOCHONDRIAL"/>
    <property type="match status" value="1"/>
</dbReference>
<dbReference type="Pfam" id="PF00501">
    <property type="entry name" value="AMP-binding"/>
    <property type="match status" value="1"/>
</dbReference>
<protein>
    <submittedName>
        <fullName evidence="5">Long-chain fatty acid--CoA ligase</fullName>
    </submittedName>
</protein>
<sequence length="514" mass="54030">MTNATRKETARRFHELIARQAAERGEAPGLIDSDGQLLNHADYHAAIEEMAGRLRERGVAGGDRVLIVAENCAATALAIFAASTLDAIAVPVNARMTGPELDRITAHAAPRAILYTCHVSPEARAHAEAAGAAQIDTATGGIAIAAGPGGAPEPVEEGAGQVAVILYTTGTTGDPKGVMLTHANLLFAGALSAEMRGMVAEDRIYGALPLTHVFGLASMLMAGAHCGATVQLETRFAPDRLLAALRDGATVLPAVPQMHALLMKHTAALGLDRLERGRLRYVSSGAAPLDPAWKRKAEAFYGLPLQNGYGMTESTAGICGTKSAIGDPDISVGPALPGIEIRIDPEAQDAEGVGEIHTRGPHVMKGYYRNPEATAQVLDAEGWLRTGDLGKIDAQGRLHVVGRCKELIIRSGFNVYPPEVEAALNDHPMVVQAAVVGRARGGNEEVLAFVQCAEPAPEPAALKAHVSERLSSYKRPSKILIVDRLPAAATGKILKHKLLGTFADRLAALDAEEN</sequence>
<dbReference type="EMBL" id="NQWH01000010">
    <property type="protein sequence ID" value="PHP27950.1"/>
    <property type="molecule type" value="Genomic_DNA"/>
</dbReference>
<evidence type="ECO:0000256" key="2">
    <source>
        <dbReference type="ARBA" id="ARBA00022598"/>
    </source>
</evidence>
<dbReference type="InterPro" id="IPR042099">
    <property type="entry name" value="ANL_N_sf"/>
</dbReference>
<gene>
    <name evidence="5" type="ORF">CJ301_08150</name>
</gene>
<dbReference type="Gene3D" id="3.40.50.12780">
    <property type="entry name" value="N-terminal domain of ligase-like"/>
    <property type="match status" value="1"/>
</dbReference>
<dbReference type="SUPFAM" id="SSF56801">
    <property type="entry name" value="Acetyl-CoA synthetase-like"/>
    <property type="match status" value="1"/>
</dbReference>
<dbReference type="InterPro" id="IPR020845">
    <property type="entry name" value="AMP-binding_CS"/>
</dbReference>
<evidence type="ECO:0000313" key="5">
    <source>
        <dbReference type="EMBL" id="PHP27950.1"/>
    </source>
</evidence>
<dbReference type="PANTHER" id="PTHR43201">
    <property type="entry name" value="ACYL-COA SYNTHETASE"/>
    <property type="match status" value="1"/>
</dbReference>
<accession>A0A2G1MH29</accession>
<comment type="caution">
    <text evidence="5">The sequence shown here is derived from an EMBL/GenBank/DDBJ whole genome shotgun (WGS) entry which is preliminary data.</text>
</comment>
<comment type="similarity">
    <text evidence="1">Belongs to the ATP-dependent AMP-binding enzyme family.</text>
</comment>
<evidence type="ECO:0000259" key="4">
    <source>
        <dbReference type="Pfam" id="PF13193"/>
    </source>
</evidence>
<dbReference type="InterPro" id="IPR045851">
    <property type="entry name" value="AMP-bd_C_sf"/>
</dbReference>
<dbReference type="Proteomes" id="UP000221860">
    <property type="component" value="Unassembled WGS sequence"/>
</dbReference>
<evidence type="ECO:0000313" key="6">
    <source>
        <dbReference type="Proteomes" id="UP000221860"/>
    </source>
</evidence>
<proteinExistence type="inferred from homology"/>
<keyword evidence="2 5" id="KW-0436">Ligase</keyword>
<keyword evidence="6" id="KW-1185">Reference proteome</keyword>
<feature type="domain" description="AMP-binding enzyme C-terminal" evidence="4">
    <location>
        <begin position="419"/>
        <end position="492"/>
    </location>
</feature>
<dbReference type="InterPro" id="IPR000873">
    <property type="entry name" value="AMP-dep_synth/lig_dom"/>
</dbReference>
<dbReference type="PROSITE" id="PS00455">
    <property type="entry name" value="AMP_BINDING"/>
    <property type="match status" value="1"/>
</dbReference>
<name>A0A2G1MH29_9RHOB</name>
<dbReference type="OrthoDB" id="9803968at2"/>
<dbReference type="GO" id="GO:0006631">
    <property type="term" value="P:fatty acid metabolic process"/>
    <property type="evidence" value="ECO:0007669"/>
    <property type="project" value="TreeGrafter"/>
</dbReference>
<evidence type="ECO:0000256" key="1">
    <source>
        <dbReference type="ARBA" id="ARBA00006432"/>
    </source>
</evidence>
<dbReference type="Pfam" id="PF13193">
    <property type="entry name" value="AMP-binding_C"/>
    <property type="match status" value="1"/>
</dbReference>
<organism evidence="5 6">
    <name type="scientific">Limimaricola cinnabarinus</name>
    <dbReference type="NCBI Taxonomy" id="1125964"/>
    <lineage>
        <taxon>Bacteria</taxon>
        <taxon>Pseudomonadati</taxon>
        <taxon>Pseudomonadota</taxon>
        <taxon>Alphaproteobacteria</taxon>
        <taxon>Rhodobacterales</taxon>
        <taxon>Paracoccaceae</taxon>
        <taxon>Limimaricola</taxon>
    </lineage>
</organism>
<evidence type="ECO:0000259" key="3">
    <source>
        <dbReference type="Pfam" id="PF00501"/>
    </source>
</evidence>
<feature type="domain" description="AMP-dependent synthetase/ligase" evidence="3">
    <location>
        <begin position="18"/>
        <end position="368"/>
    </location>
</feature>
<dbReference type="InterPro" id="IPR025110">
    <property type="entry name" value="AMP-bd_C"/>
</dbReference>
<dbReference type="RefSeq" id="WP_099276181.1">
    <property type="nucleotide sequence ID" value="NZ_KZ304956.1"/>
</dbReference>
<dbReference type="Gene3D" id="3.30.300.30">
    <property type="match status" value="1"/>
</dbReference>
<dbReference type="AlphaFoldDB" id="A0A2G1MH29"/>
<reference evidence="5 6" key="1">
    <citation type="submission" date="2017-08" db="EMBL/GenBank/DDBJ databases">
        <title>Draft Genome Sequence of Loktanella cinnabarina Strain XM1, Isolated from Coastal Surface Water.</title>
        <authorList>
            <person name="Ma R."/>
            <person name="Wang J."/>
            <person name="Wang Q."/>
            <person name="Ma Z."/>
            <person name="Li J."/>
            <person name="Chen L."/>
        </authorList>
    </citation>
    <scope>NUCLEOTIDE SEQUENCE [LARGE SCALE GENOMIC DNA]</scope>
    <source>
        <strain evidence="5 6">XM1</strain>
    </source>
</reference>
<dbReference type="GO" id="GO:0031956">
    <property type="term" value="F:medium-chain fatty acid-CoA ligase activity"/>
    <property type="evidence" value="ECO:0007669"/>
    <property type="project" value="TreeGrafter"/>
</dbReference>